<feature type="repeat" description="TPR" evidence="4">
    <location>
        <begin position="155"/>
        <end position="188"/>
    </location>
</feature>
<dbReference type="SMART" id="SM00028">
    <property type="entry name" value="TPR"/>
    <property type="match status" value="3"/>
</dbReference>
<dbReference type="SUPFAM" id="SSF48452">
    <property type="entry name" value="TPR-like"/>
    <property type="match status" value="1"/>
</dbReference>
<dbReference type="PANTHER" id="PTHR44140">
    <property type="entry name" value="LD25575P"/>
    <property type="match status" value="1"/>
</dbReference>
<comment type="subcellular location">
    <subcellularLocation>
        <location evidence="1">Endoplasmic reticulum</location>
    </subcellularLocation>
</comment>
<dbReference type="Gene3D" id="1.25.40.10">
    <property type="entry name" value="Tetratricopeptide repeat domain"/>
    <property type="match status" value="2"/>
</dbReference>
<evidence type="ECO:0000256" key="4">
    <source>
        <dbReference type="PROSITE-ProRule" id="PRU00339"/>
    </source>
</evidence>
<organism evidence="7 8">
    <name type="scientific">Stigmatella erecta</name>
    <dbReference type="NCBI Taxonomy" id="83460"/>
    <lineage>
        <taxon>Bacteria</taxon>
        <taxon>Pseudomonadati</taxon>
        <taxon>Myxococcota</taxon>
        <taxon>Myxococcia</taxon>
        <taxon>Myxococcales</taxon>
        <taxon>Cystobacterineae</taxon>
        <taxon>Archangiaceae</taxon>
        <taxon>Stigmatella</taxon>
    </lineage>
</organism>
<dbReference type="InterPro" id="IPR011990">
    <property type="entry name" value="TPR-like_helical_dom_sf"/>
</dbReference>
<evidence type="ECO:0000256" key="1">
    <source>
        <dbReference type="ARBA" id="ARBA00004240"/>
    </source>
</evidence>
<dbReference type="SUPFAM" id="SSF46565">
    <property type="entry name" value="Chaperone J-domain"/>
    <property type="match status" value="1"/>
</dbReference>
<proteinExistence type="predicted"/>
<dbReference type="PRINTS" id="PR00625">
    <property type="entry name" value="JDOMAIN"/>
</dbReference>
<dbReference type="InterPro" id="IPR051727">
    <property type="entry name" value="DnaJ_C3_Co-chaperones"/>
</dbReference>
<evidence type="ECO:0000256" key="3">
    <source>
        <dbReference type="ARBA" id="ARBA00022824"/>
    </source>
</evidence>
<dbReference type="PROSITE" id="PS50076">
    <property type="entry name" value="DNAJ_2"/>
    <property type="match status" value="1"/>
</dbReference>
<gene>
    <name evidence="7" type="ORF">SAMN05443639_11756</name>
</gene>
<feature type="region of interest" description="Disordered" evidence="5">
    <location>
        <begin position="100"/>
        <end position="149"/>
    </location>
</feature>
<dbReference type="PANTHER" id="PTHR44140:SF2">
    <property type="entry name" value="LD25575P"/>
    <property type="match status" value="1"/>
</dbReference>
<protein>
    <submittedName>
        <fullName evidence="7">Tetratricopeptide repeat-containing protein</fullName>
    </submittedName>
</protein>
<dbReference type="AlphaFoldDB" id="A0A1I0L3L8"/>
<dbReference type="GO" id="GO:0034975">
    <property type="term" value="P:protein folding in endoplasmic reticulum"/>
    <property type="evidence" value="ECO:0007669"/>
    <property type="project" value="TreeGrafter"/>
</dbReference>
<dbReference type="EMBL" id="FOIJ01000017">
    <property type="protein sequence ID" value="SEU33151.1"/>
    <property type="molecule type" value="Genomic_DNA"/>
</dbReference>
<dbReference type="PROSITE" id="PS50005">
    <property type="entry name" value="TPR"/>
    <property type="match status" value="1"/>
</dbReference>
<feature type="compositionally biased region" description="Basic and acidic residues" evidence="5">
    <location>
        <begin position="132"/>
        <end position="141"/>
    </location>
</feature>
<dbReference type="InterPro" id="IPR001623">
    <property type="entry name" value="DnaJ_domain"/>
</dbReference>
<feature type="domain" description="J" evidence="6">
    <location>
        <begin position="26"/>
        <end position="97"/>
    </location>
</feature>
<dbReference type="Proteomes" id="UP000199181">
    <property type="component" value="Unassembled WGS sequence"/>
</dbReference>
<dbReference type="Pfam" id="PF00226">
    <property type="entry name" value="DnaJ"/>
    <property type="match status" value="1"/>
</dbReference>
<dbReference type="Pfam" id="PF13432">
    <property type="entry name" value="TPR_16"/>
    <property type="match status" value="1"/>
</dbReference>
<keyword evidence="3" id="KW-0256">Endoplasmic reticulum</keyword>
<dbReference type="InterPro" id="IPR036869">
    <property type="entry name" value="J_dom_sf"/>
</dbReference>
<dbReference type="SMART" id="SM00271">
    <property type="entry name" value="DnaJ"/>
    <property type="match status" value="1"/>
</dbReference>
<keyword evidence="8" id="KW-1185">Reference proteome</keyword>
<sequence>MPELVDLPPELQKEIIEFERKQEGQDYFTQLGLRPGAPADEVKQAFLELSKRYHPDRFGGKNLGTFRARIERIFRRVSEAHTVLTHPERRAAYLREHPQLSGAAARPPSPAPTPASTARPSPTPAAAPSPLDEARRAERQSRLSRHPYLAPTHRVTELLTRGKAALDRGDFEQAIKDLNQALSVDAKNREASTLLGEVRRRNDAQRGQREFEQGLELEKQGNLASALESYRKTCGLDAQHAEAAFRAARVSRTLGVDWNEQRVHAQRAVDLAPDRVPQRLLLAQVLIEGKAGNLAKRHLEEVLKLDPKNAEAGALLRKARWPF</sequence>
<dbReference type="Gene3D" id="1.10.287.110">
    <property type="entry name" value="DnaJ domain"/>
    <property type="match status" value="1"/>
</dbReference>
<evidence type="ECO:0000313" key="7">
    <source>
        <dbReference type="EMBL" id="SEU33151.1"/>
    </source>
</evidence>
<dbReference type="GO" id="GO:0051787">
    <property type="term" value="F:misfolded protein binding"/>
    <property type="evidence" value="ECO:0007669"/>
    <property type="project" value="TreeGrafter"/>
</dbReference>
<keyword evidence="2" id="KW-0732">Signal</keyword>
<name>A0A1I0L3L8_9BACT</name>
<dbReference type="GO" id="GO:0051087">
    <property type="term" value="F:protein-folding chaperone binding"/>
    <property type="evidence" value="ECO:0007669"/>
    <property type="project" value="TreeGrafter"/>
</dbReference>
<dbReference type="CDD" id="cd06257">
    <property type="entry name" value="DnaJ"/>
    <property type="match status" value="1"/>
</dbReference>
<evidence type="ECO:0000313" key="8">
    <source>
        <dbReference type="Proteomes" id="UP000199181"/>
    </source>
</evidence>
<dbReference type="RefSeq" id="WP_093524902.1">
    <property type="nucleotide sequence ID" value="NZ_FOIJ01000017.1"/>
</dbReference>
<evidence type="ECO:0000256" key="2">
    <source>
        <dbReference type="ARBA" id="ARBA00022729"/>
    </source>
</evidence>
<reference evidence="8" key="1">
    <citation type="submission" date="2016-10" db="EMBL/GenBank/DDBJ databases">
        <authorList>
            <person name="Varghese N."/>
            <person name="Submissions S."/>
        </authorList>
    </citation>
    <scope>NUCLEOTIDE SEQUENCE [LARGE SCALE GENOMIC DNA]</scope>
    <source>
        <strain evidence="8">DSM 16858</strain>
    </source>
</reference>
<evidence type="ECO:0000256" key="5">
    <source>
        <dbReference type="SAM" id="MobiDB-lite"/>
    </source>
</evidence>
<evidence type="ECO:0000259" key="6">
    <source>
        <dbReference type="PROSITE" id="PS50076"/>
    </source>
</evidence>
<keyword evidence="4" id="KW-0802">TPR repeat</keyword>
<accession>A0A1I0L3L8</accession>
<dbReference type="InterPro" id="IPR019734">
    <property type="entry name" value="TPR_rpt"/>
</dbReference>